<dbReference type="AlphaFoldDB" id="A0AAW0BL73"/>
<dbReference type="SUPFAM" id="SSF47113">
    <property type="entry name" value="Histone-fold"/>
    <property type="match status" value="1"/>
</dbReference>
<name>A0AAW0BL73_9AGAR</name>
<dbReference type="CDD" id="cd22908">
    <property type="entry name" value="HFD_NFYC-like"/>
    <property type="match status" value="1"/>
</dbReference>
<evidence type="ECO:0000256" key="2">
    <source>
        <dbReference type="ARBA" id="ARBA00023015"/>
    </source>
</evidence>
<feature type="compositionally biased region" description="Basic and acidic residues" evidence="7">
    <location>
        <begin position="285"/>
        <end position="297"/>
    </location>
</feature>
<dbReference type="Proteomes" id="UP001362999">
    <property type="component" value="Unassembled WGS sequence"/>
</dbReference>
<keyword evidence="2" id="KW-0805">Transcription regulation</keyword>
<evidence type="ECO:0000256" key="4">
    <source>
        <dbReference type="ARBA" id="ARBA00023163"/>
    </source>
</evidence>
<dbReference type="PANTHER" id="PTHR10252:SF8">
    <property type="entry name" value="NUCLEAR TRANSCRIPTION FACTOR Y SUBUNIT GAMMA"/>
    <property type="match status" value="1"/>
</dbReference>
<evidence type="ECO:0000256" key="1">
    <source>
        <dbReference type="ARBA" id="ARBA00004123"/>
    </source>
</evidence>
<dbReference type="Gene3D" id="1.10.20.10">
    <property type="entry name" value="Histone, subunit A"/>
    <property type="match status" value="1"/>
</dbReference>
<dbReference type="FunFam" id="1.10.20.10:FF:000062">
    <property type="entry name" value="Nuclear transcription factor Y subunit C"/>
    <property type="match status" value="1"/>
</dbReference>
<dbReference type="InterPro" id="IPR050568">
    <property type="entry name" value="Transcr_DNA_Rep_Reg"/>
</dbReference>
<dbReference type="Pfam" id="PF00808">
    <property type="entry name" value="CBFD_NFYB_HMF"/>
    <property type="match status" value="1"/>
</dbReference>
<evidence type="ECO:0000259" key="8">
    <source>
        <dbReference type="Pfam" id="PF00808"/>
    </source>
</evidence>
<comment type="similarity">
    <text evidence="6">Belongs to the NFYC/HAP5 subunit family.</text>
</comment>
<sequence length="523" mass="58987">MLQGPLPYVFEDRTGAHTSSDFDDIYDRLFFHVATAPQRSGSSAVMIYSMNRRSSRHRDSQPIQHTPSAILEFLPDGTLGNMSFMHAAGTVTIPMVRYLRKTSLFGRSLSRKFLCSDGREYKWVNRSVEGQEWTCTNADNFLVAHYDLKPADVRAYGVSGNNLTIYEAFAHLTLGKLAATALMRAMARQLDTSSFTIRILTLRLSPASPLSRAALYTYCIRVFYRKLPSISKYLFDTSLKPLIRRPGCWADSGVPMHLQQDSRASELGSLNLRNHLGIPLPFRHGGERTIHHPDHGPKVGGGKLQVKTEQRRESRPRSFSLAPERSMATQPYVQTGEPLNDFLRSFWQRQIDAAEQETPDYRHPPLPLARIKKVMKSDPDVKVRLFSPPILFCKACEIFIAEITARAFIIADSNKRRTLSRADIAKALTKSDQFDFLIDIVPREEPFAGAASAASREAGNGPKRQQVPTAKREPVSLLLVCRFMSTRSIDIFLSPSLVNSHIPDCIIVCGRTRSKISRRRSRY</sequence>
<dbReference type="PANTHER" id="PTHR10252">
    <property type="entry name" value="HISTONE-LIKE TRANSCRIPTION FACTOR CCAAT-RELATED"/>
    <property type="match status" value="1"/>
</dbReference>
<dbReference type="GO" id="GO:0046982">
    <property type="term" value="F:protein heterodimerization activity"/>
    <property type="evidence" value="ECO:0007669"/>
    <property type="project" value="InterPro"/>
</dbReference>
<comment type="subcellular location">
    <subcellularLocation>
        <location evidence="1">Nucleus</location>
    </subcellularLocation>
</comment>
<dbReference type="InterPro" id="IPR009072">
    <property type="entry name" value="Histone-fold"/>
</dbReference>
<dbReference type="EMBL" id="JAWWNJ010000031">
    <property type="protein sequence ID" value="KAK7026560.1"/>
    <property type="molecule type" value="Genomic_DNA"/>
</dbReference>
<evidence type="ECO:0000256" key="6">
    <source>
        <dbReference type="ARBA" id="ARBA00038129"/>
    </source>
</evidence>
<accession>A0AAW0BL73</accession>
<evidence type="ECO:0000256" key="3">
    <source>
        <dbReference type="ARBA" id="ARBA00023125"/>
    </source>
</evidence>
<evidence type="ECO:0000256" key="5">
    <source>
        <dbReference type="ARBA" id="ARBA00023242"/>
    </source>
</evidence>
<evidence type="ECO:0000313" key="10">
    <source>
        <dbReference type="Proteomes" id="UP001362999"/>
    </source>
</evidence>
<keyword evidence="4" id="KW-0804">Transcription</keyword>
<gene>
    <name evidence="9" type="ORF">R3P38DRAFT_2527829</name>
</gene>
<feature type="domain" description="Transcription factor CBF/NF-Y/archaeal histone" evidence="8">
    <location>
        <begin position="366"/>
        <end position="428"/>
    </location>
</feature>
<reference evidence="9 10" key="1">
    <citation type="journal article" date="2024" name="J Genomics">
        <title>Draft genome sequencing and assembly of Favolaschia claudopus CIRM-BRFM 2984 isolated from oak limbs.</title>
        <authorList>
            <person name="Navarro D."/>
            <person name="Drula E."/>
            <person name="Chaduli D."/>
            <person name="Cazenave R."/>
            <person name="Ahrendt S."/>
            <person name="Wang J."/>
            <person name="Lipzen A."/>
            <person name="Daum C."/>
            <person name="Barry K."/>
            <person name="Grigoriev I.V."/>
            <person name="Favel A."/>
            <person name="Rosso M.N."/>
            <person name="Martin F."/>
        </authorList>
    </citation>
    <scope>NUCLEOTIDE SEQUENCE [LARGE SCALE GENOMIC DNA]</scope>
    <source>
        <strain evidence="9 10">CIRM-BRFM 2984</strain>
    </source>
</reference>
<organism evidence="9 10">
    <name type="scientific">Favolaschia claudopus</name>
    <dbReference type="NCBI Taxonomy" id="2862362"/>
    <lineage>
        <taxon>Eukaryota</taxon>
        <taxon>Fungi</taxon>
        <taxon>Dikarya</taxon>
        <taxon>Basidiomycota</taxon>
        <taxon>Agaricomycotina</taxon>
        <taxon>Agaricomycetes</taxon>
        <taxon>Agaricomycetidae</taxon>
        <taxon>Agaricales</taxon>
        <taxon>Marasmiineae</taxon>
        <taxon>Mycenaceae</taxon>
        <taxon>Favolaschia</taxon>
    </lineage>
</organism>
<dbReference type="GO" id="GO:0000978">
    <property type="term" value="F:RNA polymerase II cis-regulatory region sequence-specific DNA binding"/>
    <property type="evidence" value="ECO:0007669"/>
    <property type="project" value="TreeGrafter"/>
</dbReference>
<dbReference type="InterPro" id="IPR003958">
    <property type="entry name" value="CBFA_NFYB_domain"/>
</dbReference>
<evidence type="ECO:0000313" key="9">
    <source>
        <dbReference type="EMBL" id="KAK7026560.1"/>
    </source>
</evidence>
<evidence type="ECO:0000256" key="7">
    <source>
        <dbReference type="SAM" id="MobiDB-lite"/>
    </source>
</evidence>
<keyword evidence="5" id="KW-0539">Nucleus</keyword>
<dbReference type="GO" id="GO:0001228">
    <property type="term" value="F:DNA-binding transcription activator activity, RNA polymerase II-specific"/>
    <property type="evidence" value="ECO:0007669"/>
    <property type="project" value="TreeGrafter"/>
</dbReference>
<feature type="region of interest" description="Disordered" evidence="7">
    <location>
        <begin position="285"/>
        <end position="320"/>
    </location>
</feature>
<proteinExistence type="inferred from homology"/>
<keyword evidence="10" id="KW-1185">Reference proteome</keyword>
<keyword evidence="3" id="KW-0238">DNA-binding</keyword>
<protein>
    <submittedName>
        <fullName evidence="9">Histone-fold-containing protein</fullName>
    </submittedName>
</protein>
<feature type="compositionally biased region" description="Basic and acidic residues" evidence="7">
    <location>
        <begin position="306"/>
        <end position="316"/>
    </location>
</feature>
<comment type="caution">
    <text evidence="9">The sequence shown here is derived from an EMBL/GenBank/DDBJ whole genome shotgun (WGS) entry which is preliminary data.</text>
</comment>
<dbReference type="GO" id="GO:0016602">
    <property type="term" value="C:CCAAT-binding factor complex"/>
    <property type="evidence" value="ECO:0007669"/>
    <property type="project" value="TreeGrafter"/>
</dbReference>